<dbReference type="RefSeq" id="WP_005030726.1">
    <property type="nucleotide sequence ID" value="NZ_KB849755.1"/>
</dbReference>
<accession>N9DH75</accession>
<dbReference type="PATRIC" id="fig|1217650.3.peg.1452"/>
<sequence length="510" mass="54838">MDINAQKTIQRTRIVLISSAIVLSMNCFAENEKITSLIQLNDSELSEVKGQALMSLSYLAPTDATNPMRNITSNNIGFYKLGLEAELELNANIRNLQLGCGGVNGAGACDIDIKNLSLSGLPNTYDSNGNPVYLTGRPSTSGKITNPFLEFAISNPNSSSIREVKGIRFSAEKINALLTAGLDNLSTASQTDGIQRLSGFMQIAKTSGTASTKPIIFGKNASDQTLTGVANISGLVNVNFTSNPFNNGTTGITIPSVSTSFDINPFTINGVRNTIANVKDIRTTIATIPIASDGTSRYPESMFINDALKVNLSCESAGILSLCPIVKALVPVATFKMANGSNIQNINMSIDFMQSLSMIHNIPLTGTGGYLSVQSEALLWPGATIADIDKAKNNLQQMGRNTDVAQKGWWMSFADPVQLGKLNVSNQVDIGAVLPQVATLVSQYLNKRENYPYLNIGQAWQALTNQPITQKLNVDLRSYTENNPAKLVLTNQKLTNQNVVANCYGSLKFC</sequence>
<keyword evidence="1" id="KW-0732">Signal</keyword>
<dbReference type="GeneID" id="69461442"/>
<comment type="caution">
    <text evidence="2">The sequence shown here is derived from an EMBL/GenBank/DDBJ whole genome shotgun (WGS) entry which is preliminary data.</text>
</comment>
<dbReference type="OrthoDB" id="6073551at2"/>
<evidence type="ECO:0000313" key="3">
    <source>
        <dbReference type="Proteomes" id="UP000013251"/>
    </source>
</evidence>
<evidence type="ECO:0000256" key="1">
    <source>
        <dbReference type="SAM" id="SignalP"/>
    </source>
</evidence>
<proteinExistence type="predicted"/>
<keyword evidence="3" id="KW-1185">Reference proteome</keyword>
<organism evidence="2 3">
    <name type="scientific">Acinetobacter bereziniae LMG 1003 = CIP 70.12</name>
    <dbReference type="NCBI Taxonomy" id="981324"/>
    <lineage>
        <taxon>Bacteria</taxon>
        <taxon>Pseudomonadati</taxon>
        <taxon>Pseudomonadota</taxon>
        <taxon>Gammaproteobacteria</taxon>
        <taxon>Moraxellales</taxon>
        <taxon>Moraxellaceae</taxon>
        <taxon>Acinetobacter</taxon>
    </lineage>
</organism>
<feature type="signal peptide" evidence="1">
    <location>
        <begin position="1"/>
        <end position="29"/>
    </location>
</feature>
<evidence type="ECO:0000313" key="2">
    <source>
        <dbReference type="EMBL" id="ENV97161.1"/>
    </source>
</evidence>
<gene>
    <name evidence="2" type="ORF">F938_01485</name>
</gene>
<name>N9DH75_ACIBZ</name>
<dbReference type="Proteomes" id="UP000013251">
    <property type="component" value="Unassembled WGS sequence"/>
</dbReference>
<protein>
    <submittedName>
        <fullName evidence="2">Uncharacterized protein</fullName>
    </submittedName>
</protein>
<dbReference type="AlphaFoldDB" id="N9DH75"/>
<reference evidence="2 3" key="1">
    <citation type="submission" date="2013-02" db="EMBL/GenBank/DDBJ databases">
        <title>The Genome Sequence of Acinetobacter bereziniae CIP 70.12.</title>
        <authorList>
            <consortium name="The Broad Institute Genome Sequencing Platform"/>
            <consortium name="The Broad Institute Genome Sequencing Center for Infectious Disease"/>
            <person name="Cerqueira G."/>
            <person name="Feldgarden M."/>
            <person name="Courvalin P."/>
            <person name="Perichon B."/>
            <person name="Grillot-Courvalin C."/>
            <person name="Clermont D."/>
            <person name="Rocha E."/>
            <person name="Yoon E.-J."/>
            <person name="Nemec A."/>
            <person name="Walker B."/>
            <person name="Young S.K."/>
            <person name="Zeng Q."/>
            <person name="Gargeya S."/>
            <person name="Fitzgerald M."/>
            <person name="Haas B."/>
            <person name="Abouelleil A."/>
            <person name="Alvarado L."/>
            <person name="Arachchi H.M."/>
            <person name="Berlin A.M."/>
            <person name="Chapman S.B."/>
            <person name="Dewar J."/>
            <person name="Goldberg J."/>
            <person name="Griggs A."/>
            <person name="Gujja S."/>
            <person name="Hansen M."/>
            <person name="Howarth C."/>
            <person name="Imamovic A."/>
            <person name="Larimer J."/>
            <person name="McCowan C."/>
            <person name="Murphy C."/>
            <person name="Neiman D."/>
            <person name="Pearson M."/>
            <person name="Priest M."/>
            <person name="Roberts A."/>
            <person name="Saif S."/>
            <person name="Shea T."/>
            <person name="Sisk P."/>
            <person name="Sykes S."/>
            <person name="Wortman J."/>
            <person name="Nusbaum C."/>
            <person name="Birren B."/>
        </authorList>
    </citation>
    <scope>NUCLEOTIDE SEQUENCE [LARGE SCALE GENOMIC DNA]</scope>
    <source>
        <strain evidence="2 3">CIP 70.12</strain>
    </source>
</reference>
<dbReference type="EMBL" id="APQG01000019">
    <property type="protein sequence ID" value="ENV97161.1"/>
    <property type="molecule type" value="Genomic_DNA"/>
</dbReference>
<feature type="chain" id="PRO_5004140692" evidence="1">
    <location>
        <begin position="30"/>
        <end position="510"/>
    </location>
</feature>
<dbReference type="HOGENOM" id="CLU_036687_1_0_6"/>